<evidence type="ECO:0000313" key="3">
    <source>
        <dbReference type="EMBL" id="MBS4187664.1"/>
    </source>
</evidence>
<feature type="domain" description="Electron transfer flavoprotein alpha/beta-subunit N-terminal" evidence="2">
    <location>
        <begin position="24"/>
        <end position="206"/>
    </location>
</feature>
<protein>
    <recommendedName>
        <fullName evidence="1">Electron transfer flavoprotein small subunit</fullName>
    </recommendedName>
</protein>
<sequence>MKVAVCIDSFLSLQSTTLETVKQTYFDEQTSVKYMIEPSSVAAIQLASSLCGKDDQLIAVSFGGESSEAALEYALAYGVHSVVQISRIQGLVGQDSTVTATILANWLRKQSFDLIICGNAGGTGTLPALLASYLGMPSIPRVDFVKKRDMKTLEVRQRLLGGWRQILSVSMPALLSVQAGYFPVKYVSVKRRNWAGQNHVQIKVVNPEWDGLPGTKVISVEAPKPRTKRTAIDSSQSAADRLKFLRGGGPAQTAKAGKEEDKKMVEAAPSEAVREIIEFLKKKELLPEKLL</sequence>
<reference evidence="3" key="1">
    <citation type="submission" date="2021-05" db="EMBL/GenBank/DDBJ databases">
        <title>Novel Bacillus species.</title>
        <authorList>
            <person name="Liu G."/>
        </authorList>
    </citation>
    <scope>NUCLEOTIDE SEQUENCE</scope>
    <source>
        <strain evidence="3 5">FJAT-50051</strain>
    </source>
</reference>
<dbReference type="AlphaFoldDB" id="A0A942T772"/>
<comment type="caution">
    <text evidence="3">The sequence shown here is derived from an EMBL/GenBank/DDBJ whole genome shotgun (WGS) entry which is preliminary data.</text>
</comment>
<dbReference type="SUPFAM" id="SSF52402">
    <property type="entry name" value="Adenine nucleotide alpha hydrolases-like"/>
    <property type="match status" value="1"/>
</dbReference>
<evidence type="ECO:0000313" key="5">
    <source>
        <dbReference type="Proteomes" id="UP000677265"/>
    </source>
</evidence>
<keyword evidence="5" id="KW-1185">Reference proteome</keyword>
<dbReference type="Proteomes" id="UP000677265">
    <property type="component" value="Unassembled WGS sequence"/>
</dbReference>
<proteinExistence type="predicted"/>
<dbReference type="GO" id="GO:0009055">
    <property type="term" value="F:electron transfer activity"/>
    <property type="evidence" value="ECO:0007669"/>
    <property type="project" value="InterPro"/>
</dbReference>
<dbReference type="EMBL" id="JAGYPE020000075">
    <property type="protein sequence ID" value="MCH6268999.1"/>
    <property type="molecule type" value="Genomic_DNA"/>
</dbReference>
<accession>A0A942T772</accession>
<evidence type="ECO:0000256" key="1">
    <source>
        <dbReference type="ARBA" id="ARBA00042002"/>
    </source>
</evidence>
<dbReference type="InterPro" id="IPR014729">
    <property type="entry name" value="Rossmann-like_a/b/a_fold"/>
</dbReference>
<dbReference type="RefSeq" id="WP_213147505.1">
    <property type="nucleotide sequence ID" value="NZ_JAGYPE020000075.1"/>
</dbReference>
<dbReference type="EMBL" id="JAGYPE010000009">
    <property type="protein sequence ID" value="MBS4187664.1"/>
    <property type="molecule type" value="Genomic_DNA"/>
</dbReference>
<dbReference type="SMART" id="SM00893">
    <property type="entry name" value="ETF"/>
    <property type="match status" value="1"/>
</dbReference>
<dbReference type="PANTHER" id="PTHR21294:SF17">
    <property type="entry name" value="PROTEIN FIXA"/>
    <property type="match status" value="1"/>
</dbReference>
<dbReference type="Pfam" id="PF01012">
    <property type="entry name" value="ETF"/>
    <property type="match status" value="1"/>
</dbReference>
<gene>
    <name evidence="4" type="ORF">KHB02_026055</name>
    <name evidence="3" type="ORF">KHB02_40530</name>
</gene>
<dbReference type="Gene3D" id="3.40.50.620">
    <property type="entry name" value="HUPs"/>
    <property type="match status" value="1"/>
</dbReference>
<evidence type="ECO:0000259" key="2">
    <source>
        <dbReference type="SMART" id="SM00893"/>
    </source>
</evidence>
<dbReference type="InterPro" id="IPR014730">
    <property type="entry name" value="ETF_a/b_N"/>
</dbReference>
<dbReference type="InterPro" id="IPR012255">
    <property type="entry name" value="ETF_b"/>
</dbReference>
<organism evidence="3">
    <name type="scientific">Neobacillus citreus</name>
    <dbReference type="NCBI Taxonomy" id="2833578"/>
    <lineage>
        <taxon>Bacteria</taxon>
        <taxon>Bacillati</taxon>
        <taxon>Bacillota</taxon>
        <taxon>Bacilli</taxon>
        <taxon>Bacillales</taxon>
        <taxon>Bacillaceae</taxon>
        <taxon>Neobacillus</taxon>
    </lineage>
</organism>
<evidence type="ECO:0000313" key="4">
    <source>
        <dbReference type="EMBL" id="MCH6268999.1"/>
    </source>
</evidence>
<dbReference type="PANTHER" id="PTHR21294">
    <property type="entry name" value="ELECTRON TRANSFER FLAVOPROTEIN BETA-SUBUNIT"/>
    <property type="match status" value="1"/>
</dbReference>
<name>A0A942T772_9BACI</name>